<dbReference type="EMBL" id="PP965493">
    <property type="protein sequence ID" value="XCN99933.1"/>
    <property type="molecule type" value="Genomic_DNA"/>
</dbReference>
<name>A0AAU8MIF4_9CAUD</name>
<protein>
    <recommendedName>
        <fullName evidence="2">Phage protein</fullName>
    </recommendedName>
</protein>
<accession>A0AAU8MIF4</accession>
<proteinExistence type="predicted"/>
<reference evidence="1" key="1">
    <citation type="submission" date="2024-06" db="EMBL/GenBank/DDBJ databases">
        <title>Intestivirid acquisition increases across infancy in a wild primate population.</title>
        <authorList>
            <person name="Schneider-Creas I.A."/>
            <person name="Moya I.L."/>
            <person name="Chiou K.L."/>
            <person name="Baniel A."/>
            <person name="Azanaw Haile A."/>
            <person name="Kebede F."/>
            <person name="Abebe B."/>
            <person name="Snyder-Mackler N."/>
            <person name="Varsani A."/>
        </authorList>
    </citation>
    <scope>NUCLEOTIDE SEQUENCE</scope>
    <source>
        <strain evidence="1">Int_RNL_2017_0019_DDA</strain>
    </source>
</reference>
<sequence>MIVEWKEVDVGGYKDVSDMYGDKCSMNNFTDTYTGEVIDTRHEQPRFFSKGKTIYIVRLISDNSIREVEATKCKVKYK</sequence>
<organism evidence="1">
    <name type="scientific">Geladintestivirus 3</name>
    <dbReference type="NCBI Taxonomy" id="3233135"/>
    <lineage>
        <taxon>Viruses</taxon>
        <taxon>Duplodnaviria</taxon>
        <taxon>Heunggongvirae</taxon>
        <taxon>Uroviricota</taxon>
        <taxon>Caudoviricetes</taxon>
        <taxon>Crassvirales</taxon>
    </lineage>
</organism>
<evidence type="ECO:0000313" key="1">
    <source>
        <dbReference type="EMBL" id="XCN99933.1"/>
    </source>
</evidence>
<evidence type="ECO:0008006" key="2">
    <source>
        <dbReference type="Google" id="ProtNLM"/>
    </source>
</evidence>